<accession>A0A9Q1J307</accession>
<keyword evidence="3" id="KW-1185">Reference proteome</keyword>
<feature type="region of interest" description="Disordered" evidence="1">
    <location>
        <begin position="1"/>
        <end position="60"/>
    </location>
</feature>
<evidence type="ECO:0000256" key="1">
    <source>
        <dbReference type="SAM" id="MobiDB-lite"/>
    </source>
</evidence>
<evidence type="ECO:0000313" key="2">
    <source>
        <dbReference type="EMBL" id="KAJ8363918.1"/>
    </source>
</evidence>
<proteinExistence type="predicted"/>
<dbReference type="EMBL" id="JAINUF010000004">
    <property type="protein sequence ID" value="KAJ8363918.1"/>
    <property type="molecule type" value="Genomic_DNA"/>
</dbReference>
<evidence type="ECO:0000313" key="3">
    <source>
        <dbReference type="Proteomes" id="UP001152622"/>
    </source>
</evidence>
<name>A0A9Q1J307_SYNKA</name>
<dbReference type="AlphaFoldDB" id="A0A9Q1J307"/>
<dbReference type="Proteomes" id="UP001152622">
    <property type="component" value="Chromosome 4"/>
</dbReference>
<protein>
    <submittedName>
        <fullName evidence="2">Uncharacterized protein</fullName>
    </submittedName>
</protein>
<reference evidence="2" key="1">
    <citation type="journal article" date="2023" name="Science">
        <title>Genome structures resolve the early diversification of teleost fishes.</title>
        <authorList>
            <person name="Parey E."/>
            <person name="Louis A."/>
            <person name="Montfort J."/>
            <person name="Bouchez O."/>
            <person name="Roques C."/>
            <person name="Iampietro C."/>
            <person name="Lluch J."/>
            <person name="Castinel A."/>
            <person name="Donnadieu C."/>
            <person name="Desvignes T."/>
            <person name="Floi Bucao C."/>
            <person name="Jouanno E."/>
            <person name="Wen M."/>
            <person name="Mejri S."/>
            <person name="Dirks R."/>
            <person name="Jansen H."/>
            <person name="Henkel C."/>
            <person name="Chen W.J."/>
            <person name="Zahm M."/>
            <person name="Cabau C."/>
            <person name="Klopp C."/>
            <person name="Thompson A.W."/>
            <person name="Robinson-Rechavi M."/>
            <person name="Braasch I."/>
            <person name="Lecointre G."/>
            <person name="Bobe J."/>
            <person name="Postlethwait J.H."/>
            <person name="Berthelot C."/>
            <person name="Roest Crollius H."/>
            <person name="Guiguen Y."/>
        </authorList>
    </citation>
    <scope>NUCLEOTIDE SEQUENCE</scope>
    <source>
        <strain evidence="2">WJC10195</strain>
    </source>
</reference>
<comment type="caution">
    <text evidence="2">The sequence shown here is derived from an EMBL/GenBank/DDBJ whole genome shotgun (WGS) entry which is preliminary data.</text>
</comment>
<organism evidence="2 3">
    <name type="scientific">Synaphobranchus kaupii</name>
    <name type="common">Kaup's arrowtooth eel</name>
    <dbReference type="NCBI Taxonomy" id="118154"/>
    <lineage>
        <taxon>Eukaryota</taxon>
        <taxon>Metazoa</taxon>
        <taxon>Chordata</taxon>
        <taxon>Craniata</taxon>
        <taxon>Vertebrata</taxon>
        <taxon>Euteleostomi</taxon>
        <taxon>Actinopterygii</taxon>
        <taxon>Neopterygii</taxon>
        <taxon>Teleostei</taxon>
        <taxon>Anguilliformes</taxon>
        <taxon>Synaphobranchidae</taxon>
        <taxon>Synaphobranchus</taxon>
    </lineage>
</organism>
<gene>
    <name evidence="2" type="ORF">SKAU_G00127490</name>
</gene>
<sequence>MQEPSEDDHRSRGQISSAHLSKRAILSSRNRVSHLDSDSRSKPGALEPTKKCLPHNGDGDNNDVPFIAFIRLGKAACSAVIPAHMNGM</sequence>